<evidence type="ECO:0000256" key="1">
    <source>
        <dbReference type="ARBA" id="ARBA00004146"/>
    </source>
</evidence>
<dbReference type="InterPro" id="IPR036691">
    <property type="entry name" value="Endo/exonu/phosph_ase_sf"/>
</dbReference>
<evidence type="ECO:0000313" key="8">
    <source>
        <dbReference type="Proteomes" id="UP000230002"/>
    </source>
</evidence>
<evidence type="ECO:0000256" key="4">
    <source>
        <dbReference type="ARBA" id="ARBA00023329"/>
    </source>
</evidence>
<feature type="region of interest" description="Disordered" evidence="5">
    <location>
        <begin position="209"/>
        <end position="239"/>
    </location>
</feature>
<proteinExistence type="predicted"/>
<feature type="compositionally biased region" description="Basic and acidic residues" evidence="5">
    <location>
        <begin position="209"/>
        <end position="223"/>
    </location>
</feature>
<dbReference type="InterPro" id="IPR048869">
    <property type="entry name" value="OCRL-1_2_ASH"/>
</dbReference>
<dbReference type="GO" id="GO:0046856">
    <property type="term" value="P:phosphatidylinositol dephosphorylation"/>
    <property type="evidence" value="ECO:0007669"/>
    <property type="project" value="InterPro"/>
</dbReference>
<dbReference type="SUPFAM" id="SSF56219">
    <property type="entry name" value="DNase I-like"/>
    <property type="match status" value="1"/>
</dbReference>
<evidence type="ECO:0000256" key="5">
    <source>
        <dbReference type="SAM" id="MobiDB-lite"/>
    </source>
</evidence>
<dbReference type="EMBL" id="AYKW01000023">
    <property type="protein sequence ID" value="PIL28841.1"/>
    <property type="molecule type" value="Genomic_DNA"/>
</dbReference>
<dbReference type="SMART" id="SM00128">
    <property type="entry name" value="IPPc"/>
    <property type="match status" value="1"/>
</dbReference>
<dbReference type="SMART" id="SM00324">
    <property type="entry name" value="RhoGAP"/>
    <property type="match status" value="1"/>
</dbReference>
<dbReference type="Pfam" id="PF22669">
    <property type="entry name" value="Exo_endo_phos2"/>
    <property type="match status" value="2"/>
</dbReference>
<dbReference type="OrthoDB" id="7862313at2759"/>
<dbReference type="PANTHER" id="PTHR11200:SF300">
    <property type="entry name" value="TYPE II INOSITOL 1,4,5-TRISPHOSPHATE 5-PHOSPHATASE"/>
    <property type="match status" value="1"/>
</dbReference>
<dbReference type="GO" id="GO:0031901">
    <property type="term" value="C:early endosome membrane"/>
    <property type="evidence" value="ECO:0007669"/>
    <property type="project" value="UniProtKB-SubCell"/>
</dbReference>
<dbReference type="Pfam" id="PF21310">
    <property type="entry name" value="OCRL-like_ASH"/>
    <property type="match status" value="1"/>
</dbReference>
<dbReference type="PANTHER" id="PTHR11200">
    <property type="entry name" value="INOSITOL 5-PHOSPHATASE"/>
    <property type="match status" value="1"/>
</dbReference>
<dbReference type="InterPro" id="IPR008936">
    <property type="entry name" value="Rho_GTPase_activation_prot"/>
</dbReference>
<dbReference type="InterPro" id="IPR046985">
    <property type="entry name" value="IP5"/>
</dbReference>
<dbReference type="Gene3D" id="3.60.10.10">
    <property type="entry name" value="Endonuclease/exonuclease/phosphatase"/>
    <property type="match status" value="2"/>
</dbReference>
<comment type="caution">
    <text evidence="7">The sequence shown here is derived from an EMBL/GenBank/DDBJ whole genome shotgun (WGS) entry which is preliminary data.</text>
</comment>
<dbReference type="GO" id="GO:0007165">
    <property type="term" value="P:signal transduction"/>
    <property type="evidence" value="ECO:0007669"/>
    <property type="project" value="InterPro"/>
</dbReference>
<dbReference type="InterPro" id="IPR000300">
    <property type="entry name" value="IPPc"/>
</dbReference>
<evidence type="ECO:0000256" key="3">
    <source>
        <dbReference type="ARBA" id="ARBA00022753"/>
    </source>
</evidence>
<dbReference type="InterPro" id="IPR013783">
    <property type="entry name" value="Ig-like_fold"/>
</dbReference>
<evidence type="ECO:0000256" key="2">
    <source>
        <dbReference type="ARBA" id="ARBA00004580"/>
    </source>
</evidence>
<keyword evidence="8" id="KW-1185">Reference proteome</keyword>
<name>A0A2G8S509_9APHY</name>
<feature type="domain" description="Rho-GAP" evidence="6">
    <location>
        <begin position="698"/>
        <end position="874"/>
    </location>
</feature>
<feature type="compositionally biased region" description="Low complexity" evidence="5">
    <location>
        <begin position="226"/>
        <end position="239"/>
    </location>
</feature>
<accession>A0A2G8S509</accession>
<dbReference type="GO" id="GO:0004439">
    <property type="term" value="F:phosphatidylinositol-4,5-bisphosphate 5-phosphatase activity"/>
    <property type="evidence" value="ECO:0007669"/>
    <property type="project" value="TreeGrafter"/>
</dbReference>
<dbReference type="SUPFAM" id="SSF48350">
    <property type="entry name" value="GTPase activation domain, GAP"/>
    <property type="match status" value="1"/>
</dbReference>
<dbReference type="Pfam" id="PF00620">
    <property type="entry name" value="RhoGAP"/>
    <property type="match status" value="1"/>
</dbReference>
<sequence>MAISLCGGMTFVESLKQSTSIDFLTRRIAELTITINPGGDTPFLPVTLQTSDTQGLRQLLDECKRLKDVSKPDDVYDFEPFAWVAPYTVDHAISPLLSYIPPDLRHGKKPVHARLSLVSAGVPGDDISDIEAIREEWLRKKAQEELFACAHKTQLKVRVGTFNVNGNLPSQDLSAWVRGQIDQPASGPVPPPKETTLSPLIGEARGLADERLDPDGTTPRDDTQPDSSSIATSSDTASVATAVEVASEETAVSDPALDVTEEAGDPDVLVLGFQELDLSTEALLYSTKTAREAAWCTAIFAGLGEKAVLYEKLASKQLVGMLLVLIVKKRLRPNFSDVRTTSVGAGIMGIMGNKGATAIRLLFTPTPSAPSDTESPTKPTALTFVNAHLAAFDEMFEKRNADFHDLCKRLVFEPVISVDDMPSTGSWYSPAAVPLSIFDADMLFWLLASAIAGGKAFDGFVERPIEHCPSYRFSPGLLTDSLGYDTKRKPAWTDRILHMASDRVSLEQRSYTSHPTITMSDHRPVSADFELEVPVVSGQEYESYVEHVWREVSGIEYAEERPRVRVSPTNLDFSNVGYKRSVTRTLLVENTGKVPCVFRFISQSPTADPCPPWLRIEDMTGLVLPGKTVEIAISAHIDGATASQLNLGNTHLEDTLVLHTALGREHFIAVSGDYDRTCFATSIAWLVRLPGPARTLQAPSDVLPEDRSVNAPREIMRLVNWLMSNGTQADGLFLTPGDEELVRRIREDLDTGEDFSVDNVATDPETAIAFADTLLQLLDSLTDPVIPASLHAKCTQITSRDEAFEILDELPAANVNVWISLTAFLHYIGQQESYQDKAEQLVAVFTLVLFRDDLTSPMPVSVTGRRNFLRYFIG</sequence>
<evidence type="ECO:0000313" key="7">
    <source>
        <dbReference type="EMBL" id="PIL28841.1"/>
    </source>
</evidence>
<dbReference type="AlphaFoldDB" id="A0A2G8S509"/>
<comment type="subcellular location">
    <subcellularLocation>
        <location evidence="2">Cytoplasmic vesicle</location>
        <location evidence="2">Phagosome membrane</location>
    </subcellularLocation>
    <subcellularLocation>
        <location evidence="1">Early endosome membrane</location>
    </subcellularLocation>
</comment>
<reference evidence="7 8" key="1">
    <citation type="journal article" date="2015" name="Sci. Rep.">
        <title>Chromosome-level genome map provides insights into diverse defense mechanisms in the medicinal fungus Ganoderma sinense.</title>
        <authorList>
            <person name="Zhu Y."/>
            <person name="Xu J."/>
            <person name="Sun C."/>
            <person name="Zhou S."/>
            <person name="Xu H."/>
            <person name="Nelson D.R."/>
            <person name="Qian J."/>
            <person name="Song J."/>
            <person name="Luo H."/>
            <person name="Xiang L."/>
            <person name="Li Y."/>
            <person name="Xu Z."/>
            <person name="Ji A."/>
            <person name="Wang L."/>
            <person name="Lu S."/>
            <person name="Hayward A."/>
            <person name="Sun W."/>
            <person name="Li X."/>
            <person name="Schwartz D.C."/>
            <person name="Wang Y."/>
            <person name="Chen S."/>
        </authorList>
    </citation>
    <scope>NUCLEOTIDE SEQUENCE [LARGE SCALE GENOMIC DNA]</scope>
    <source>
        <strain evidence="7 8">ZZ0214-1</strain>
    </source>
</reference>
<dbReference type="Proteomes" id="UP000230002">
    <property type="component" value="Unassembled WGS sequence"/>
</dbReference>
<evidence type="ECO:0000259" key="6">
    <source>
        <dbReference type="PROSITE" id="PS50238"/>
    </source>
</evidence>
<keyword evidence="3" id="KW-0967">Endosome</keyword>
<dbReference type="InterPro" id="IPR000198">
    <property type="entry name" value="RhoGAP_dom"/>
</dbReference>
<dbReference type="Gene3D" id="1.10.555.10">
    <property type="entry name" value="Rho GTPase activation protein"/>
    <property type="match status" value="1"/>
</dbReference>
<protein>
    <recommendedName>
        <fullName evidence="6">Rho-GAP domain-containing protein</fullName>
    </recommendedName>
</protein>
<organism evidence="7 8">
    <name type="scientific">Ganoderma sinense ZZ0214-1</name>
    <dbReference type="NCBI Taxonomy" id="1077348"/>
    <lineage>
        <taxon>Eukaryota</taxon>
        <taxon>Fungi</taxon>
        <taxon>Dikarya</taxon>
        <taxon>Basidiomycota</taxon>
        <taxon>Agaricomycotina</taxon>
        <taxon>Agaricomycetes</taxon>
        <taxon>Polyporales</taxon>
        <taxon>Polyporaceae</taxon>
        <taxon>Ganoderma</taxon>
    </lineage>
</organism>
<gene>
    <name evidence="7" type="ORF">GSI_08887</name>
</gene>
<dbReference type="Gene3D" id="2.60.40.10">
    <property type="entry name" value="Immunoglobulins"/>
    <property type="match status" value="1"/>
</dbReference>
<dbReference type="PROSITE" id="PS50238">
    <property type="entry name" value="RHOGAP"/>
    <property type="match status" value="1"/>
</dbReference>
<keyword evidence="4" id="KW-0968">Cytoplasmic vesicle</keyword>
<dbReference type="STRING" id="1077348.A0A2G8S509"/>